<keyword evidence="2" id="KW-0812">Transmembrane</keyword>
<reference evidence="4 5" key="1">
    <citation type="journal article" date="2011" name="Proc. Natl. Acad. Sci. U.S.A.">
        <title>Evolutionary erosion of yeast sex chromosomes by mating-type switching accidents.</title>
        <authorList>
            <person name="Gordon J.L."/>
            <person name="Armisen D."/>
            <person name="Proux-Wera E."/>
            <person name="Oheigeartaigh S.S."/>
            <person name="Byrne K.P."/>
            <person name="Wolfe K.H."/>
        </authorList>
    </citation>
    <scope>NUCLEOTIDE SEQUENCE [LARGE SCALE GENOMIC DNA]</scope>
    <source>
        <strain evidence="5">ATCC 10662 / CBS 1146 / NBRC 0425 / NCYC 2629 / NRRL Y-866</strain>
    </source>
</reference>
<evidence type="ECO:0000256" key="1">
    <source>
        <dbReference type="SAM" id="MobiDB-lite"/>
    </source>
</evidence>
<protein>
    <recommendedName>
        <fullName evidence="3">FHA domain-containing protein</fullName>
    </recommendedName>
</protein>
<dbReference type="InParanoid" id="G8ZYP2"/>
<feature type="compositionally biased region" description="Acidic residues" evidence="1">
    <location>
        <begin position="204"/>
        <end position="221"/>
    </location>
</feature>
<evidence type="ECO:0000256" key="2">
    <source>
        <dbReference type="SAM" id="Phobius"/>
    </source>
</evidence>
<dbReference type="eggNOG" id="ENOG502S4UY">
    <property type="taxonomic scope" value="Eukaryota"/>
</dbReference>
<sequence>MEEVRKFKFTLEEARSERGVVKVIGRASDGKPNRRARKDNLLFDEKSLSKNHAMLGLKLLDPLEPNVHIIDQFRIYVKDLGSTYGIVDLNSEESDPFVIDLKNGERFGLVGLDEPISMYQRRAAKLKFQVNLQYFDARKGIFECIVRDVSFNDSPVISRPSSCDDEGAELEFLSSSSSSSSSDWNFSEDFSIIRETPSEPVNDYTEEEDISSDSGDSDEDEGYSVVDLLTLSQESEEWDVLESEESEDDDKHVCGRSEKRILARNKCLIINYEPRGSDESLDVNRSTGILKTLMVSAMVGFLFGFLGTVVLLVGLALKEVE</sequence>
<dbReference type="FunCoup" id="G8ZYP2">
    <property type="interactions" value="96"/>
</dbReference>
<dbReference type="AlphaFoldDB" id="G8ZYP2"/>
<keyword evidence="2" id="KW-1133">Transmembrane helix</keyword>
<evidence type="ECO:0000313" key="5">
    <source>
        <dbReference type="Proteomes" id="UP000005627"/>
    </source>
</evidence>
<proteinExistence type="predicted"/>
<feature type="region of interest" description="Disordered" evidence="1">
    <location>
        <begin position="195"/>
        <end position="221"/>
    </location>
</feature>
<dbReference type="HOGENOM" id="CLU_057557_0_0_1"/>
<dbReference type="PROSITE" id="PS50006">
    <property type="entry name" value="FHA_DOMAIN"/>
    <property type="match status" value="1"/>
</dbReference>
<dbReference type="GeneID" id="11504654"/>
<dbReference type="InterPro" id="IPR000253">
    <property type="entry name" value="FHA_dom"/>
</dbReference>
<dbReference type="KEGG" id="tdl:TDEL_0G01500"/>
<keyword evidence="5" id="KW-1185">Reference proteome</keyword>
<dbReference type="OrthoDB" id="4068945at2759"/>
<evidence type="ECO:0000313" key="4">
    <source>
        <dbReference type="EMBL" id="CCE93517.1"/>
    </source>
</evidence>
<dbReference type="Proteomes" id="UP000005627">
    <property type="component" value="Chromosome 7"/>
</dbReference>
<feature type="transmembrane region" description="Helical" evidence="2">
    <location>
        <begin position="293"/>
        <end position="317"/>
    </location>
</feature>
<gene>
    <name evidence="4" type="primary">TDEL0G01500</name>
    <name evidence="4" type="ORF">TDEL_0G01500</name>
</gene>
<organism evidence="4 5">
    <name type="scientific">Torulaspora delbrueckii</name>
    <name type="common">Yeast</name>
    <name type="synonym">Candida colliculosa</name>
    <dbReference type="NCBI Taxonomy" id="4950"/>
    <lineage>
        <taxon>Eukaryota</taxon>
        <taxon>Fungi</taxon>
        <taxon>Dikarya</taxon>
        <taxon>Ascomycota</taxon>
        <taxon>Saccharomycotina</taxon>
        <taxon>Saccharomycetes</taxon>
        <taxon>Saccharomycetales</taxon>
        <taxon>Saccharomycetaceae</taxon>
        <taxon>Torulaspora</taxon>
    </lineage>
</organism>
<keyword evidence="2" id="KW-0472">Membrane</keyword>
<dbReference type="EMBL" id="HE616748">
    <property type="protein sequence ID" value="CCE93517.1"/>
    <property type="molecule type" value="Genomic_DNA"/>
</dbReference>
<name>G8ZYP2_TORDE</name>
<dbReference type="RefSeq" id="XP_003682728.1">
    <property type="nucleotide sequence ID" value="XM_003682680.1"/>
</dbReference>
<feature type="domain" description="FHA" evidence="3">
    <location>
        <begin position="22"/>
        <end position="85"/>
    </location>
</feature>
<accession>G8ZYP2</accession>
<evidence type="ECO:0000259" key="3">
    <source>
        <dbReference type="PROSITE" id="PS50006"/>
    </source>
</evidence>